<keyword evidence="5" id="KW-0479">Metal-binding</keyword>
<dbReference type="CDD" id="cd01027">
    <property type="entry name" value="TOPRIM_RNase_M5_like"/>
    <property type="match status" value="1"/>
</dbReference>
<dbReference type="SMART" id="SM00493">
    <property type="entry name" value="TOPRIM"/>
    <property type="match status" value="1"/>
</dbReference>
<keyword evidence="13" id="KW-0175">Coiled coil</keyword>
<evidence type="ECO:0000256" key="2">
    <source>
        <dbReference type="ARBA" id="ARBA00022517"/>
    </source>
</evidence>
<evidence type="ECO:0000256" key="4">
    <source>
        <dbReference type="ARBA" id="ARBA00022722"/>
    </source>
</evidence>
<comment type="caution">
    <text evidence="15">The sequence shown here is derived from an EMBL/GenBank/DDBJ whole genome shotgun (WGS) entry which is preliminary data.</text>
</comment>
<dbReference type="HAMAP" id="MF_01469">
    <property type="entry name" value="RNase_M5"/>
    <property type="match status" value="1"/>
</dbReference>
<evidence type="ECO:0000313" key="15">
    <source>
        <dbReference type="EMBL" id="MDQ0167568.1"/>
    </source>
</evidence>
<evidence type="ECO:0000256" key="7">
    <source>
        <dbReference type="ARBA" id="ARBA00022759"/>
    </source>
</evidence>
<comment type="function">
    <text evidence="11">Required for correct processing of both the 5' and 3' ends of 5S rRNA precursor. Cleaves both sides of a double-stranded region yielding mature 5S rRNA in one step.</text>
</comment>
<evidence type="ECO:0000256" key="12">
    <source>
        <dbReference type="NCBIfam" id="TIGR00334"/>
    </source>
</evidence>
<evidence type="ECO:0000259" key="14">
    <source>
        <dbReference type="PROSITE" id="PS50880"/>
    </source>
</evidence>
<evidence type="ECO:0000256" key="3">
    <source>
        <dbReference type="ARBA" id="ARBA00022552"/>
    </source>
</evidence>
<dbReference type="EMBL" id="JAUSTY010000017">
    <property type="protein sequence ID" value="MDQ0167568.1"/>
    <property type="molecule type" value="Genomic_DNA"/>
</dbReference>
<evidence type="ECO:0000256" key="13">
    <source>
        <dbReference type="SAM" id="Coils"/>
    </source>
</evidence>
<dbReference type="PANTHER" id="PTHR39156:SF1">
    <property type="entry name" value="RIBONUCLEASE M5"/>
    <property type="match status" value="1"/>
</dbReference>
<dbReference type="NCBIfam" id="TIGR00334">
    <property type="entry name" value="5S_RNA_mat_M5"/>
    <property type="match status" value="1"/>
</dbReference>
<evidence type="ECO:0000256" key="5">
    <source>
        <dbReference type="ARBA" id="ARBA00022723"/>
    </source>
</evidence>
<evidence type="ECO:0000256" key="9">
    <source>
        <dbReference type="ARBA" id="ARBA00022842"/>
    </source>
</evidence>
<keyword evidence="9" id="KW-0460">Magnesium</keyword>
<evidence type="ECO:0000256" key="6">
    <source>
        <dbReference type="ARBA" id="ARBA00022730"/>
    </source>
</evidence>
<dbReference type="InterPro" id="IPR034141">
    <property type="entry name" value="TOPRIM_RNase_M5-like"/>
</dbReference>
<evidence type="ECO:0000256" key="10">
    <source>
        <dbReference type="ARBA" id="ARBA00022884"/>
    </source>
</evidence>
<keyword evidence="8 11" id="KW-0378">Hydrolase</keyword>
<evidence type="ECO:0000256" key="1">
    <source>
        <dbReference type="ARBA" id="ARBA00022490"/>
    </source>
</evidence>
<name>A0ABT9W2U7_9BACI</name>
<comment type="catalytic activity">
    <reaction evidence="11">
        <text>Endonucleolytic cleavage of RNA, removing 21 and 42 nucleotides, respectively, from the 5'- and 3'-termini of a 5S-rRNA precursor.</text>
        <dbReference type="EC" id="3.1.26.8"/>
    </reaction>
</comment>
<keyword evidence="3 11" id="KW-0698">rRNA processing</keyword>
<keyword evidence="4 11" id="KW-0540">Nuclease</keyword>
<dbReference type="SUPFAM" id="SSF110455">
    <property type="entry name" value="Toprim domain"/>
    <property type="match status" value="1"/>
</dbReference>
<sequence length="191" mass="21719">MNIKEMIVVEGRDDTANIQRAVVADTIETGGSAINEEVLKRIELAQQRRGVIIFTDPDYPGNRIRTIISKAVPGCKHAFLPREKALSKKGKIGVEHATPEAIRQALYDVRTELINTEKLETTMAWFQLSKYGLVGQPSSQQLRAKLGDRLGIGYCNAKQFEKRLQAFRITQDEFEKKYEEVKQEISDHEEE</sequence>
<reference evidence="15 16" key="1">
    <citation type="submission" date="2023-07" db="EMBL/GenBank/DDBJ databases">
        <title>Genomic Encyclopedia of Type Strains, Phase IV (KMG-IV): sequencing the most valuable type-strain genomes for metagenomic binning, comparative biology and taxonomic classification.</title>
        <authorList>
            <person name="Goeker M."/>
        </authorList>
    </citation>
    <scope>NUCLEOTIDE SEQUENCE [LARGE SCALE GENOMIC DNA]</scope>
    <source>
        <strain evidence="15 16">DSM 12751</strain>
    </source>
</reference>
<dbReference type="Proteomes" id="UP001235840">
    <property type="component" value="Unassembled WGS sequence"/>
</dbReference>
<dbReference type="Gene3D" id="3.40.1360.10">
    <property type="match status" value="1"/>
</dbReference>
<dbReference type="EC" id="3.1.26.8" evidence="11 12"/>
<feature type="domain" description="Toprim" evidence="14">
    <location>
        <begin position="4"/>
        <end position="87"/>
    </location>
</feature>
<dbReference type="PROSITE" id="PS50880">
    <property type="entry name" value="TOPRIM"/>
    <property type="match status" value="1"/>
</dbReference>
<keyword evidence="7 11" id="KW-0255">Endonuclease</keyword>
<dbReference type="GO" id="GO:0043822">
    <property type="term" value="F:ribonuclease M5 activity"/>
    <property type="evidence" value="ECO:0007669"/>
    <property type="project" value="UniProtKB-EC"/>
</dbReference>
<evidence type="ECO:0000256" key="11">
    <source>
        <dbReference type="HAMAP-Rule" id="MF_01469"/>
    </source>
</evidence>
<keyword evidence="10 11" id="KW-0694">RNA-binding</keyword>
<keyword evidence="1 11" id="KW-0963">Cytoplasm</keyword>
<dbReference type="Pfam" id="PF13331">
    <property type="entry name" value="DUF4093"/>
    <property type="match status" value="1"/>
</dbReference>
<feature type="coiled-coil region" evidence="13">
    <location>
        <begin position="157"/>
        <end position="191"/>
    </location>
</feature>
<evidence type="ECO:0000256" key="8">
    <source>
        <dbReference type="ARBA" id="ARBA00022801"/>
    </source>
</evidence>
<dbReference type="RefSeq" id="WP_307396586.1">
    <property type="nucleotide sequence ID" value="NZ_BAAADK010000008.1"/>
</dbReference>
<protein>
    <recommendedName>
        <fullName evidence="11 12">Ribonuclease M5</fullName>
        <ecNumber evidence="11 12">3.1.26.8</ecNumber>
    </recommendedName>
    <alternativeName>
        <fullName evidence="11">RNase M5</fullName>
    </alternativeName>
    <alternativeName>
        <fullName evidence="11">Ribosomal RNA terminal maturase M5</fullName>
    </alternativeName>
</protein>
<accession>A0ABT9W2U7</accession>
<gene>
    <name evidence="11" type="primary">rnmV</name>
    <name evidence="15" type="ORF">J2S11_003493</name>
</gene>
<dbReference type="PANTHER" id="PTHR39156">
    <property type="entry name" value="RIBONUCLEASE M5"/>
    <property type="match status" value="1"/>
</dbReference>
<comment type="subcellular location">
    <subcellularLocation>
        <location evidence="11">Cytoplasm</location>
    </subcellularLocation>
</comment>
<dbReference type="Pfam" id="PF01751">
    <property type="entry name" value="Toprim"/>
    <property type="match status" value="1"/>
</dbReference>
<organism evidence="15 16">
    <name type="scientific">Caldalkalibacillus horti</name>
    <dbReference type="NCBI Taxonomy" id="77523"/>
    <lineage>
        <taxon>Bacteria</taxon>
        <taxon>Bacillati</taxon>
        <taxon>Bacillota</taxon>
        <taxon>Bacilli</taxon>
        <taxon>Bacillales</taxon>
        <taxon>Bacillaceae</taxon>
        <taxon>Caldalkalibacillus</taxon>
    </lineage>
</organism>
<proteinExistence type="inferred from homology"/>
<dbReference type="InterPro" id="IPR025156">
    <property type="entry name" value="RNase_M5_C"/>
</dbReference>
<comment type="similarity">
    <text evidence="11">Belongs to the ribonuclease M5 family.</text>
</comment>
<keyword evidence="2 11" id="KW-0690">Ribosome biogenesis</keyword>
<keyword evidence="16" id="KW-1185">Reference proteome</keyword>
<dbReference type="InterPro" id="IPR004466">
    <property type="entry name" value="RNase_M5"/>
</dbReference>
<dbReference type="InterPro" id="IPR006171">
    <property type="entry name" value="TOPRIM_dom"/>
</dbReference>
<evidence type="ECO:0000313" key="16">
    <source>
        <dbReference type="Proteomes" id="UP001235840"/>
    </source>
</evidence>
<keyword evidence="6 11" id="KW-0699">rRNA-binding</keyword>